<dbReference type="InterPro" id="IPR011990">
    <property type="entry name" value="TPR-like_helical_dom_sf"/>
</dbReference>
<proteinExistence type="predicted"/>
<dbReference type="SUPFAM" id="SSF48452">
    <property type="entry name" value="TPR-like"/>
    <property type="match status" value="1"/>
</dbReference>
<evidence type="ECO:0000259" key="1">
    <source>
        <dbReference type="Pfam" id="PF08336"/>
    </source>
</evidence>
<keyword evidence="3" id="KW-1185">Reference proteome</keyword>
<name>A0ABY7EMZ3_MYAAR</name>
<feature type="domain" description="Prolyl 4-hydroxylase N-terminal" evidence="1">
    <location>
        <begin position="5"/>
        <end position="44"/>
    </location>
</feature>
<dbReference type="Proteomes" id="UP001164746">
    <property type="component" value="Chromosome 7"/>
</dbReference>
<sequence length="193" mass="22988">TLDTVKDIHRSIVSANNVTSYIVNPINIFHLVKRLSRDWNKLSRPKEALRTIESILQLDPNNNNAKRNKEYILIKINEGMKETKINTPILRTKKDRLLQKFCRVKNEMRDLLYKDHYTYPNGIDGFIVDDWTYWQWIPKLRETLNNIDLSFNRPAFSHFMVKNIGLEGYETTPLWEFTIYKTRCTLTFVMLMS</sequence>
<reference evidence="2" key="1">
    <citation type="submission" date="2022-11" db="EMBL/GenBank/DDBJ databases">
        <title>Centuries of genome instability and evolution in soft-shell clam transmissible cancer (bioRxiv).</title>
        <authorList>
            <person name="Hart S.F.M."/>
            <person name="Yonemitsu M.A."/>
            <person name="Giersch R.M."/>
            <person name="Beal B.F."/>
            <person name="Arriagada G."/>
            <person name="Davis B.W."/>
            <person name="Ostrander E.A."/>
            <person name="Goff S.P."/>
            <person name="Metzger M.J."/>
        </authorList>
    </citation>
    <scope>NUCLEOTIDE SEQUENCE</scope>
    <source>
        <strain evidence="2">MELC-2E11</strain>
        <tissue evidence="2">Siphon/mantle</tissue>
    </source>
</reference>
<organism evidence="2 3">
    <name type="scientific">Mya arenaria</name>
    <name type="common">Soft-shell clam</name>
    <dbReference type="NCBI Taxonomy" id="6604"/>
    <lineage>
        <taxon>Eukaryota</taxon>
        <taxon>Metazoa</taxon>
        <taxon>Spiralia</taxon>
        <taxon>Lophotrochozoa</taxon>
        <taxon>Mollusca</taxon>
        <taxon>Bivalvia</taxon>
        <taxon>Autobranchia</taxon>
        <taxon>Heteroconchia</taxon>
        <taxon>Euheterodonta</taxon>
        <taxon>Imparidentia</taxon>
        <taxon>Neoheterodontei</taxon>
        <taxon>Myida</taxon>
        <taxon>Myoidea</taxon>
        <taxon>Myidae</taxon>
        <taxon>Mya</taxon>
    </lineage>
</organism>
<dbReference type="Gene3D" id="6.10.140.1460">
    <property type="match status" value="1"/>
</dbReference>
<evidence type="ECO:0000313" key="2">
    <source>
        <dbReference type="EMBL" id="WAR10469.1"/>
    </source>
</evidence>
<evidence type="ECO:0000313" key="3">
    <source>
        <dbReference type="Proteomes" id="UP001164746"/>
    </source>
</evidence>
<dbReference type="InterPro" id="IPR013547">
    <property type="entry name" value="P4H_N"/>
</dbReference>
<dbReference type="Pfam" id="PF08336">
    <property type="entry name" value="P4Ha_N"/>
    <property type="match status" value="1"/>
</dbReference>
<feature type="non-terminal residue" evidence="2">
    <location>
        <position position="193"/>
    </location>
</feature>
<accession>A0ABY7EMZ3</accession>
<dbReference type="EMBL" id="CP111018">
    <property type="protein sequence ID" value="WAR10469.1"/>
    <property type="molecule type" value="Genomic_DNA"/>
</dbReference>
<protein>
    <recommendedName>
        <fullName evidence="1">Prolyl 4-hydroxylase N-terminal domain-containing protein</fullName>
    </recommendedName>
</protein>
<gene>
    <name evidence="2" type="ORF">MAR_035545</name>
</gene>